<sequence>MVLPVRLTNTKKKRRGQHKKHDIRYFCCLRKNDGDGRMEFEGLSDLCEVVQRQKEEVSLAASGRGVRDAGEGKRKSTKHVTVSLKSYKYVDLKIFLPRSTPGI</sequence>
<gene>
    <name evidence="1" type="ORF">AVEN_102767_1</name>
</gene>
<comment type="caution">
    <text evidence="1">The sequence shown here is derived from an EMBL/GenBank/DDBJ whole genome shotgun (WGS) entry which is preliminary data.</text>
</comment>
<evidence type="ECO:0000313" key="2">
    <source>
        <dbReference type="Proteomes" id="UP000499080"/>
    </source>
</evidence>
<accession>A0A4Y2WL74</accession>
<dbReference type="EMBL" id="BGPR01060940">
    <property type="protein sequence ID" value="GBO36687.1"/>
    <property type="molecule type" value="Genomic_DNA"/>
</dbReference>
<organism evidence="1 2">
    <name type="scientific">Araneus ventricosus</name>
    <name type="common">Orbweaver spider</name>
    <name type="synonym">Epeira ventricosa</name>
    <dbReference type="NCBI Taxonomy" id="182803"/>
    <lineage>
        <taxon>Eukaryota</taxon>
        <taxon>Metazoa</taxon>
        <taxon>Ecdysozoa</taxon>
        <taxon>Arthropoda</taxon>
        <taxon>Chelicerata</taxon>
        <taxon>Arachnida</taxon>
        <taxon>Araneae</taxon>
        <taxon>Araneomorphae</taxon>
        <taxon>Entelegynae</taxon>
        <taxon>Araneoidea</taxon>
        <taxon>Araneidae</taxon>
        <taxon>Araneus</taxon>
    </lineage>
</organism>
<dbReference type="AlphaFoldDB" id="A0A4Y2WL74"/>
<proteinExistence type="predicted"/>
<keyword evidence="2" id="KW-1185">Reference proteome</keyword>
<protein>
    <submittedName>
        <fullName evidence="1">Uncharacterized protein</fullName>
    </submittedName>
</protein>
<reference evidence="1 2" key="1">
    <citation type="journal article" date="2019" name="Sci. Rep.">
        <title>Orb-weaving spider Araneus ventricosus genome elucidates the spidroin gene catalogue.</title>
        <authorList>
            <person name="Kono N."/>
            <person name="Nakamura H."/>
            <person name="Ohtoshi R."/>
            <person name="Moran D.A.P."/>
            <person name="Shinohara A."/>
            <person name="Yoshida Y."/>
            <person name="Fujiwara M."/>
            <person name="Mori M."/>
            <person name="Tomita M."/>
            <person name="Arakawa K."/>
        </authorList>
    </citation>
    <scope>NUCLEOTIDE SEQUENCE [LARGE SCALE GENOMIC DNA]</scope>
</reference>
<evidence type="ECO:0000313" key="1">
    <source>
        <dbReference type="EMBL" id="GBO36687.1"/>
    </source>
</evidence>
<dbReference type="Proteomes" id="UP000499080">
    <property type="component" value="Unassembled WGS sequence"/>
</dbReference>
<name>A0A4Y2WL74_ARAVE</name>